<keyword evidence="1" id="KW-0812">Transmembrane</keyword>
<evidence type="ECO:0000313" key="6">
    <source>
        <dbReference type="Proteomes" id="UP000076882"/>
    </source>
</evidence>
<dbReference type="Proteomes" id="UP000076989">
    <property type="component" value="Unassembled WGS sequence"/>
</dbReference>
<feature type="transmembrane region" description="Helical" evidence="1">
    <location>
        <begin position="12"/>
        <end position="42"/>
    </location>
</feature>
<organism evidence="3 6">
    <name type="scientific">Lactiplantibacillus plantarum</name>
    <name type="common">Lactobacillus plantarum</name>
    <dbReference type="NCBI Taxonomy" id="1590"/>
    <lineage>
        <taxon>Bacteria</taxon>
        <taxon>Bacillati</taxon>
        <taxon>Bacillota</taxon>
        <taxon>Bacilli</taxon>
        <taxon>Lactobacillales</taxon>
        <taxon>Lactobacillaceae</taxon>
        <taxon>Lactiplantibacillus</taxon>
    </lineage>
</organism>
<gene>
    <name evidence="3" type="ORF">Lp19_0308</name>
    <name evidence="4" type="ORF">NAB2_3204</name>
    <name evidence="2" type="ORF">Nizo2260_1657</name>
</gene>
<sequence>MKFKRRVGLLGIPVLISALGIQPILLITGTIYLLVAITLIVLNKFPLS</sequence>
<protein>
    <submittedName>
        <fullName evidence="3">Uncharacterized protein</fullName>
    </submittedName>
</protein>
<proteinExistence type="predicted"/>
<dbReference type="PATRIC" id="fig|1590.143.peg.2414"/>
<comment type="caution">
    <text evidence="3">The sequence shown here is derived from an EMBL/GenBank/DDBJ whole genome shotgun (WGS) entry which is preliminary data.</text>
</comment>
<dbReference type="Proteomes" id="UP000076872">
    <property type="component" value="Unassembled WGS sequence"/>
</dbReference>
<dbReference type="EMBL" id="LUXO01000039">
    <property type="protein sequence ID" value="KZV00615.1"/>
    <property type="molecule type" value="Genomic_DNA"/>
</dbReference>
<keyword evidence="1" id="KW-0472">Membrane</keyword>
<accession>A0A165B8Q4</accession>
<reference evidence="5 6" key="1">
    <citation type="submission" date="2016-03" db="EMBL/GenBank/DDBJ databases">
        <title>Comparative genomics of 54 Lactobacillus plantarum strains reveals genomic uncoupling from niche constraints.</title>
        <authorList>
            <person name="Martino M.E."/>
        </authorList>
    </citation>
    <scope>NUCLEOTIDE SEQUENCE [LARGE SCALE GENOMIC DNA]</scope>
    <source>
        <strain evidence="3 6">19.1</strain>
        <strain evidence="4 5">NAB2</strain>
        <strain evidence="2 7">Nizo2260</strain>
    </source>
</reference>
<evidence type="ECO:0000313" key="5">
    <source>
        <dbReference type="Proteomes" id="UP000076872"/>
    </source>
</evidence>
<dbReference type="Proteomes" id="UP000076882">
    <property type="component" value="Unassembled WGS sequence"/>
</dbReference>
<name>A0A165B8Q4_LACPN</name>
<keyword evidence="1" id="KW-1133">Transmembrane helix</keyword>
<dbReference type="EMBL" id="LUXM01000005">
    <property type="protein sequence ID" value="KZU98424.1"/>
    <property type="molecule type" value="Genomic_DNA"/>
</dbReference>
<dbReference type="AlphaFoldDB" id="A0A165B8Q4"/>
<dbReference type="EMBL" id="LUWI01000022">
    <property type="protein sequence ID" value="KZU03417.1"/>
    <property type="molecule type" value="Genomic_DNA"/>
</dbReference>
<evidence type="ECO:0000313" key="7">
    <source>
        <dbReference type="Proteomes" id="UP000076989"/>
    </source>
</evidence>
<evidence type="ECO:0000313" key="4">
    <source>
        <dbReference type="EMBL" id="KZV00615.1"/>
    </source>
</evidence>
<evidence type="ECO:0000313" key="3">
    <source>
        <dbReference type="EMBL" id="KZU98424.1"/>
    </source>
</evidence>
<evidence type="ECO:0000313" key="2">
    <source>
        <dbReference type="EMBL" id="KZU03417.1"/>
    </source>
</evidence>
<evidence type="ECO:0000256" key="1">
    <source>
        <dbReference type="SAM" id="Phobius"/>
    </source>
</evidence>